<reference evidence="5" key="1">
    <citation type="journal article" date="2016" name="Insect Biochem. Mol. Biol.">
        <title>Multifaceted biological insights from a draft genome sequence of the tobacco hornworm moth, Manduca sexta.</title>
        <authorList>
            <person name="Kanost M.R."/>
            <person name="Arrese E.L."/>
            <person name="Cao X."/>
            <person name="Chen Y.R."/>
            <person name="Chellapilla S."/>
            <person name="Goldsmith M.R."/>
            <person name="Grosse-Wilde E."/>
            <person name="Heckel D.G."/>
            <person name="Herndon N."/>
            <person name="Jiang H."/>
            <person name="Papanicolaou A."/>
            <person name="Qu J."/>
            <person name="Soulages J.L."/>
            <person name="Vogel H."/>
            <person name="Walters J."/>
            <person name="Waterhouse R.M."/>
            <person name="Ahn S.J."/>
            <person name="Almeida F.C."/>
            <person name="An C."/>
            <person name="Aqrawi P."/>
            <person name="Bretschneider A."/>
            <person name="Bryant W.B."/>
            <person name="Bucks S."/>
            <person name="Chao H."/>
            <person name="Chevignon G."/>
            <person name="Christen J.M."/>
            <person name="Clarke D.F."/>
            <person name="Dittmer N.T."/>
            <person name="Ferguson L.C.F."/>
            <person name="Garavelou S."/>
            <person name="Gordon K.H.J."/>
            <person name="Gunaratna R.T."/>
            <person name="Han Y."/>
            <person name="Hauser F."/>
            <person name="He Y."/>
            <person name="Heidel-Fischer H."/>
            <person name="Hirsh A."/>
            <person name="Hu Y."/>
            <person name="Jiang H."/>
            <person name="Kalra D."/>
            <person name="Klinner C."/>
            <person name="Konig C."/>
            <person name="Kovar C."/>
            <person name="Kroll A.R."/>
            <person name="Kuwar S.S."/>
            <person name="Lee S.L."/>
            <person name="Lehman R."/>
            <person name="Li K."/>
            <person name="Li Z."/>
            <person name="Liang H."/>
            <person name="Lovelace S."/>
            <person name="Lu Z."/>
            <person name="Mansfield J.H."/>
            <person name="McCulloch K.J."/>
            <person name="Mathew T."/>
            <person name="Morton B."/>
            <person name="Muzny D.M."/>
            <person name="Neunemann D."/>
            <person name="Ongeri F."/>
            <person name="Pauchet Y."/>
            <person name="Pu L.L."/>
            <person name="Pyrousis I."/>
            <person name="Rao X.J."/>
            <person name="Redding A."/>
            <person name="Roesel C."/>
            <person name="Sanchez-Gracia A."/>
            <person name="Schaack S."/>
            <person name="Shukla A."/>
            <person name="Tetreau G."/>
            <person name="Wang Y."/>
            <person name="Xiong G.H."/>
            <person name="Traut W."/>
            <person name="Walsh T.K."/>
            <person name="Worley K.C."/>
            <person name="Wu D."/>
            <person name="Wu W."/>
            <person name="Wu Y.Q."/>
            <person name="Zhang X."/>
            <person name="Zou Z."/>
            <person name="Zucker H."/>
            <person name="Briscoe A.D."/>
            <person name="Burmester T."/>
            <person name="Clem R.J."/>
            <person name="Feyereisen R."/>
            <person name="Grimmelikhuijzen C.J.P."/>
            <person name="Hamodrakas S.J."/>
            <person name="Hansson B.S."/>
            <person name="Huguet E."/>
            <person name="Jermiin L.S."/>
            <person name="Lan Q."/>
            <person name="Lehman H.K."/>
            <person name="Lorenzen M."/>
            <person name="Merzendorfer H."/>
            <person name="Michalopoulos I."/>
            <person name="Morton D.B."/>
            <person name="Muthukrishnan S."/>
            <person name="Oakeshott J.G."/>
            <person name="Palmer W."/>
            <person name="Park Y."/>
            <person name="Passarelli A.L."/>
            <person name="Rozas J."/>
            <person name="Schwartz L.M."/>
            <person name="Smith W."/>
            <person name="Southgate A."/>
            <person name="Vilcinskas A."/>
            <person name="Vogt R."/>
            <person name="Wang P."/>
            <person name="Werren J."/>
            <person name="Yu X.Q."/>
            <person name="Zhou J.J."/>
            <person name="Brown S.J."/>
            <person name="Scherer S.E."/>
            <person name="Richards S."/>
            <person name="Blissard G.W."/>
        </authorList>
    </citation>
    <scope>NUCLEOTIDE SEQUENCE</scope>
</reference>
<evidence type="ECO:0000256" key="2">
    <source>
        <dbReference type="SAM" id="MobiDB-lite"/>
    </source>
</evidence>
<dbReference type="InterPro" id="IPR039353">
    <property type="entry name" value="TF_Adf1"/>
</dbReference>
<evidence type="ECO:0000313" key="6">
    <source>
        <dbReference type="Proteomes" id="UP000791440"/>
    </source>
</evidence>
<dbReference type="OrthoDB" id="6487365at2759"/>
<evidence type="ECO:0000256" key="1">
    <source>
        <dbReference type="PROSITE-ProRule" id="PRU00371"/>
    </source>
</evidence>
<dbReference type="Pfam" id="PF02944">
    <property type="entry name" value="BESS"/>
    <property type="match status" value="1"/>
</dbReference>
<dbReference type="InterPro" id="IPR004210">
    <property type="entry name" value="BESS_motif"/>
</dbReference>
<feature type="region of interest" description="Disordered" evidence="2">
    <location>
        <begin position="103"/>
        <end position="131"/>
    </location>
</feature>
<reference evidence="5" key="2">
    <citation type="submission" date="2020-12" db="EMBL/GenBank/DDBJ databases">
        <authorList>
            <person name="Kanost M."/>
        </authorList>
    </citation>
    <scope>NUCLEOTIDE SEQUENCE</scope>
</reference>
<protein>
    <recommendedName>
        <fullName evidence="7">MADF domain-containing protein</fullName>
    </recommendedName>
</protein>
<feature type="domain" description="BESS" evidence="4">
    <location>
        <begin position="155"/>
        <end position="194"/>
    </location>
</feature>
<dbReference type="AlphaFoldDB" id="A0A921Z923"/>
<sequence length="235" mass="27589">MSFEEIIMHVKNTPVIWQTSHPNFKKRNVLSRTWAEMAKTLDVDESFLKKRWKHLKDQYRKELKKVLASSELNPEEVEVTWQYYNDLSFLRHELFTRGTRKKNTEVPVVSEGSDTEHDSDSEASASKMRKYDDTKNVSMGETFTAQDRMDVSWQNDADYMFLMSILPSMKNLTEIQKLQFRGKVNDWLIEAYTQNGYAGNEYVANDTDNKMYLHSQLVKRRNARGHSSLDPLNSE</sequence>
<comment type="subcellular location">
    <subcellularLocation>
        <location evidence="1">Nucleus</location>
    </subcellularLocation>
</comment>
<dbReference type="Pfam" id="PF10545">
    <property type="entry name" value="MADF_DNA_bdg"/>
    <property type="match status" value="1"/>
</dbReference>
<dbReference type="GO" id="GO:0005634">
    <property type="term" value="C:nucleus"/>
    <property type="evidence" value="ECO:0007669"/>
    <property type="project" value="UniProtKB-SubCell"/>
</dbReference>
<evidence type="ECO:0008006" key="7">
    <source>
        <dbReference type="Google" id="ProtNLM"/>
    </source>
</evidence>
<gene>
    <name evidence="5" type="ORF">O3G_MSEX008054</name>
</gene>
<dbReference type="PROSITE" id="PS51029">
    <property type="entry name" value="MADF"/>
    <property type="match status" value="1"/>
</dbReference>
<evidence type="ECO:0000313" key="5">
    <source>
        <dbReference type="EMBL" id="KAG6453240.1"/>
    </source>
</evidence>
<keyword evidence="6" id="KW-1185">Reference proteome</keyword>
<dbReference type="EMBL" id="JH668440">
    <property type="protein sequence ID" value="KAG6453240.1"/>
    <property type="molecule type" value="Genomic_DNA"/>
</dbReference>
<dbReference type="SMART" id="SM00595">
    <property type="entry name" value="MADF"/>
    <property type="match status" value="1"/>
</dbReference>
<keyword evidence="1" id="KW-0539">Nucleus</keyword>
<dbReference type="PANTHER" id="PTHR12243:SF67">
    <property type="entry name" value="COREPRESSOR OF PANGOLIN, ISOFORM A-RELATED"/>
    <property type="match status" value="1"/>
</dbReference>
<dbReference type="PANTHER" id="PTHR12243">
    <property type="entry name" value="MADF DOMAIN TRANSCRIPTION FACTOR"/>
    <property type="match status" value="1"/>
</dbReference>
<accession>A0A921Z923</accession>
<comment type="caution">
    <text evidence="5">The sequence shown here is derived from an EMBL/GenBank/DDBJ whole genome shotgun (WGS) entry which is preliminary data.</text>
</comment>
<evidence type="ECO:0000259" key="4">
    <source>
        <dbReference type="PROSITE" id="PS51031"/>
    </source>
</evidence>
<dbReference type="InterPro" id="IPR006578">
    <property type="entry name" value="MADF-dom"/>
</dbReference>
<evidence type="ECO:0000259" key="3">
    <source>
        <dbReference type="PROSITE" id="PS51029"/>
    </source>
</evidence>
<dbReference type="Proteomes" id="UP000791440">
    <property type="component" value="Unassembled WGS sequence"/>
</dbReference>
<organism evidence="5 6">
    <name type="scientific">Manduca sexta</name>
    <name type="common">Tobacco hawkmoth</name>
    <name type="synonym">Tobacco hornworm</name>
    <dbReference type="NCBI Taxonomy" id="7130"/>
    <lineage>
        <taxon>Eukaryota</taxon>
        <taxon>Metazoa</taxon>
        <taxon>Ecdysozoa</taxon>
        <taxon>Arthropoda</taxon>
        <taxon>Hexapoda</taxon>
        <taxon>Insecta</taxon>
        <taxon>Pterygota</taxon>
        <taxon>Neoptera</taxon>
        <taxon>Endopterygota</taxon>
        <taxon>Lepidoptera</taxon>
        <taxon>Glossata</taxon>
        <taxon>Ditrysia</taxon>
        <taxon>Bombycoidea</taxon>
        <taxon>Sphingidae</taxon>
        <taxon>Sphinginae</taxon>
        <taxon>Sphingini</taxon>
        <taxon>Manduca</taxon>
    </lineage>
</organism>
<proteinExistence type="predicted"/>
<feature type="domain" description="MADF" evidence="3">
    <location>
        <begin position="5"/>
        <end position="95"/>
    </location>
</feature>
<dbReference type="GO" id="GO:0003677">
    <property type="term" value="F:DNA binding"/>
    <property type="evidence" value="ECO:0007669"/>
    <property type="project" value="InterPro"/>
</dbReference>
<dbReference type="PROSITE" id="PS51031">
    <property type="entry name" value="BESS"/>
    <property type="match status" value="1"/>
</dbReference>
<name>A0A921Z923_MANSE</name>